<keyword evidence="1" id="KW-0812">Transmembrane</keyword>
<dbReference type="Gene3D" id="2.60.120.620">
    <property type="entry name" value="q2cbj1_9rhob like domain"/>
    <property type="match status" value="1"/>
</dbReference>
<evidence type="ECO:0000313" key="2">
    <source>
        <dbReference type="EMBL" id="CAK9085254.1"/>
    </source>
</evidence>
<reference evidence="2 3" key="1">
    <citation type="submission" date="2024-02" db="EMBL/GenBank/DDBJ databases">
        <authorList>
            <person name="Chen Y."/>
            <person name="Shah S."/>
            <person name="Dougan E. K."/>
            <person name="Thang M."/>
            <person name="Chan C."/>
        </authorList>
    </citation>
    <scope>NUCLEOTIDE SEQUENCE [LARGE SCALE GENOMIC DNA]</scope>
</reference>
<keyword evidence="3" id="KW-1185">Reference proteome</keyword>
<feature type="transmembrane region" description="Helical" evidence="1">
    <location>
        <begin position="15"/>
        <end position="35"/>
    </location>
</feature>
<dbReference type="EMBL" id="CAXAMN010024280">
    <property type="protein sequence ID" value="CAK9085254.1"/>
    <property type="molecule type" value="Genomic_DNA"/>
</dbReference>
<comment type="caution">
    <text evidence="2">The sequence shown here is derived from an EMBL/GenBank/DDBJ whole genome shotgun (WGS) entry which is preliminary data.</text>
</comment>
<dbReference type="Proteomes" id="UP001642484">
    <property type="component" value="Unassembled WGS sequence"/>
</dbReference>
<name>A0ABP0QB92_9DINO</name>
<evidence type="ECO:0000313" key="3">
    <source>
        <dbReference type="Proteomes" id="UP001642484"/>
    </source>
</evidence>
<organism evidence="2 3">
    <name type="scientific">Durusdinium trenchii</name>
    <dbReference type="NCBI Taxonomy" id="1381693"/>
    <lineage>
        <taxon>Eukaryota</taxon>
        <taxon>Sar</taxon>
        <taxon>Alveolata</taxon>
        <taxon>Dinophyceae</taxon>
        <taxon>Suessiales</taxon>
        <taxon>Symbiodiniaceae</taxon>
        <taxon>Durusdinium</taxon>
    </lineage>
</organism>
<feature type="transmembrane region" description="Helical" evidence="1">
    <location>
        <begin position="222"/>
        <end position="242"/>
    </location>
</feature>
<protein>
    <submittedName>
        <fullName evidence="2">Uncharacterized protein</fullName>
    </submittedName>
</protein>
<keyword evidence="1" id="KW-0472">Membrane</keyword>
<evidence type="ECO:0000256" key="1">
    <source>
        <dbReference type="SAM" id="Phobius"/>
    </source>
</evidence>
<gene>
    <name evidence="2" type="ORF">CCMP2556_LOCUS41404</name>
</gene>
<sequence length="280" mass="31491">MASKGPGPLSILDLLPWWLAAAMTLLSWVILWGAAGREVRLPLEYPRFHSEQLLSAKQCRTLRRRATGGAGALRFGEASVGSGAVGSAAVGSERRSRRAQFAGVPKESFFYGQIYHRLWRFINATNERFWRFPVAPGSLEIMQYSIYDSKDLGTYNWHEDVGFHSETVARVLSVSVQVSSAESYDGGELQLRYGDRVAARRQLEETRDSAIQKVKGCRTKDWRVAVMFLRFVFGAIWGFRFFPAIPVIPGVRVFPRVDLNGSQRIDHGAYGCWSIKDEGH</sequence>
<accession>A0ABP0QB92</accession>
<proteinExistence type="predicted"/>
<keyword evidence="1" id="KW-1133">Transmembrane helix</keyword>